<name>G3Y0Q9_ASPNA</name>
<evidence type="ECO:0000313" key="1">
    <source>
        <dbReference type="EMBL" id="EHA23183.1"/>
    </source>
</evidence>
<dbReference type="Proteomes" id="UP000009038">
    <property type="component" value="Unassembled WGS sequence"/>
</dbReference>
<accession>G3Y0Q9</accession>
<evidence type="ECO:0000313" key="2">
    <source>
        <dbReference type="Proteomes" id="UP000009038"/>
    </source>
</evidence>
<dbReference type="OrthoDB" id="10570754at2759"/>
<protein>
    <submittedName>
        <fullName evidence="1">Uncharacterized protein</fullName>
    </submittedName>
</protein>
<sequence length="157" mass="17348">MALTRMLATQNVSKIGTINSFLSCLDCDLHDPGLIKARGSPFWEFDDAGFPVPVGSRSSADPEECTRWAGRIVNASNPSSDSLVLVAGPVLHPIAAFTGPWYGGSCVDLQWVTGASDIRWGYYLIMRRIIQTIALPVHQIRVPRVHRSLDPPWFRSQ</sequence>
<dbReference type="AlphaFoldDB" id="G3Y0Q9"/>
<dbReference type="HOGENOM" id="CLU_1677442_0_0_1"/>
<comment type="caution">
    <text evidence="1">The sequence shown here is derived from an EMBL/GenBank/DDBJ whole genome shotgun (WGS) entry which is preliminary data.</text>
</comment>
<organism evidence="1 2">
    <name type="scientific">Aspergillus niger (strain ATCC 1015 / CBS 113.46 / FGSC A1144 / LSHB Ac4 / NCTC 3858a / NRRL 328 / USDA 3528.7)</name>
    <dbReference type="NCBI Taxonomy" id="380704"/>
    <lineage>
        <taxon>Eukaryota</taxon>
        <taxon>Fungi</taxon>
        <taxon>Dikarya</taxon>
        <taxon>Ascomycota</taxon>
        <taxon>Pezizomycotina</taxon>
        <taxon>Eurotiomycetes</taxon>
        <taxon>Eurotiomycetidae</taxon>
        <taxon>Eurotiales</taxon>
        <taxon>Aspergillaceae</taxon>
        <taxon>Aspergillus</taxon>
        <taxon>Aspergillus subgen. Circumdati</taxon>
    </lineage>
</organism>
<proteinExistence type="predicted"/>
<dbReference type="EMBL" id="ACJE01000010">
    <property type="protein sequence ID" value="EHA23183.1"/>
    <property type="molecule type" value="Genomic_DNA"/>
</dbReference>
<gene>
    <name evidence="1" type="ORF">ASPNIDRAFT_37205</name>
</gene>
<reference evidence="1 2" key="1">
    <citation type="journal article" date="2011" name="Genome Res.">
        <title>Comparative genomics of citric-acid-producing Aspergillus niger ATCC 1015 versus enzyme-producing CBS 513.88.</title>
        <authorList>
            <person name="Andersen M.R."/>
            <person name="Salazar M.P."/>
            <person name="Schaap P.J."/>
            <person name="van de Vondervoort P.J."/>
            <person name="Culley D."/>
            <person name="Thykaer J."/>
            <person name="Frisvad J.C."/>
            <person name="Nielsen K.F."/>
            <person name="Albang R."/>
            <person name="Albermann K."/>
            <person name="Berka R.M."/>
            <person name="Braus G.H."/>
            <person name="Braus-Stromeyer S.A."/>
            <person name="Corrochano L.M."/>
            <person name="Dai Z."/>
            <person name="van Dijck P.W."/>
            <person name="Hofmann G."/>
            <person name="Lasure L.L."/>
            <person name="Magnuson J.K."/>
            <person name="Menke H."/>
            <person name="Meijer M."/>
            <person name="Meijer S.L."/>
            <person name="Nielsen J.B."/>
            <person name="Nielsen M.L."/>
            <person name="van Ooyen A.J."/>
            <person name="Pel H.J."/>
            <person name="Poulsen L."/>
            <person name="Samson R.A."/>
            <person name="Stam H."/>
            <person name="Tsang A."/>
            <person name="van den Brink J.M."/>
            <person name="Atkins A."/>
            <person name="Aerts A."/>
            <person name="Shapiro H."/>
            <person name="Pangilinan J."/>
            <person name="Salamov A."/>
            <person name="Lou Y."/>
            <person name="Lindquist E."/>
            <person name="Lucas S."/>
            <person name="Grimwood J."/>
            <person name="Grigoriev I.V."/>
            <person name="Kubicek C.P."/>
            <person name="Martinez D."/>
            <person name="van Peij N.N."/>
            <person name="Roubos J.A."/>
            <person name="Nielsen J."/>
            <person name="Baker S.E."/>
        </authorList>
    </citation>
    <scope>NUCLEOTIDE SEQUENCE [LARGE SCALE GENOMIC DNA]</scope>
    <source>
        <strain evidence="2">ATCC 1015 / CBS 113.46 / FGSC A1144 / LSHB Ac4 / NCTC 3858a / NRRL 328 / USDA 3528.7</strain>
    </source>
</reference>